<dbReference type="Pfam" id="PF22691">
    <property type="entry name" value="Thiolase_C_1"/>
    <property type="match status" value="1"/>
</dbReference>
<gene>
    <name evidence="3" type="ORF">MRATA1EN1_LOCUS1143</name>
</gene>
<protein>
    <recommendedName>
        <fullName evidence="2">Thiolase C-terminal domain-containing protein</fullName>
    </recommendedName>
</protein>
<evidence type="ECO:0000256" key="1">
    <source>
        <dbReference type="SAM" id="MobiDB-lite"/>
    </source>
</evidence>
<dbReference type="SUPFAM" id="SSF55718">
    <property type="entry name" value="SCP-like"/>
    <property type="match status" value="1"/>
</dbReference>
<evidence type="ECO:0000313" key="3">
    <source>
        <dbReference type="EMBL" id="CAI9152181.1"/>
    </source>
</evidence>
<keyword evidence="4" id="KW-1185">Reference proteome</keyword>
<dbReference type="Gene3D" id="3.40.47.10">
    <property type="match status" value="1"/>
</dbReference>
<organism evidence="3 4">
    <name type="scientific">Rangifer tarandus platyrhynchus</name>
    <name type="common">Svalbard reindeer</name>
    <dbReference type="NCBI Taxonomy" id="3082113"/>
    <lineage>
        <taxon>Eukaryota</taxon>
        <taxon>Metazoa</taxon>
        <taxon>Chordata</taxon>
        <taxon>Craniata</taxon>
        <taxon>Vertebrata</taxon>
        <taxon>Euteleostomi</taxon>
        <taxon>Mammalia</taxon>
        <taxon>Eutheria</taxon>
        <taxon>Laurasiatheria</taxon>
        <taxon>Artiodactyla</taxon>
        <taxon>Ruminantia</taxon>
        <taxon>Pecora</taxon>
        <taxon>Cervidae</taxon>
        <taxon>Odocoileinae</taxon>
        <taxon>Rangifer</taxon>
    </lineage>
</organism>
<name>A0ABN8XVM3_RANTA</name>
<dbReference type="Proteomes" id="UP001176941">
    <property type="component" value="Chromosome 1"/>
</dbReference>
<dbReference type="InterPro" id="IPR055140">
    <property type="entry name" value="Thiolase_C_2"/>
</dbReference>
<sequence>MQCFLFQYCQTGLAQCAELCGQLRGEAGKRQVPGAKIALRHNTGIGGVAVLTLYKMGFPEAASVCYSFLVILEGEQFVKKIGGIFAFKVKDGPGGKEASWVVDVKNGKGSVLPNSGLLSRQIENHWQCGSSVKNSSANARAAGDAGPIPGPGRSTGRGNGNPLQYSCLKNPIDRGAWWATVHGVSKTHT</sequence>
<reference evidence="3" key="1">
    <citation type="submission" date="2023-04" db="EMBL/GenBank/DDBJ databases">
        <authorList>
            <consortium name="ELIXIR-Norway"/>
        </authorList>
    </citation>
    <scope>NUCLEOTIDE SEQUENCE [LARGE SCALE GENOMIC DNA]</scope>
</reference>
<dbReference type="InterPro" id="IPR016039">
    <property type="entry name" value="Thiolase-like"/>
</dbReference>
<evidence type="ECO:0000259" key="2">
    <source>
        <dbReference type="Pfam" id="PF22691"/>
    </source>
</evidence>
<accession>A0ABN8XVM3</accession>
<dbReference type="InterPro" id="IPR036527">
    <property type="entry name" value="SCP2_sterol-bd_dom_sf"/>
</dbReference>
<feature type="domain" description="Thiolase C-terminal" evidence="2">
    <location>
        <begin position="11"/>
        <end position="45"/>
    </location>
</feature>
<evidence type="ECO:0000313" key="4">
    <source>
        <dbReference type="Proteomes" id="UP001176941"/>
    </source>
</evidence>
<dbReference type="EMBL" id="OX459937">
    <property type="protein sequence ID" value="CAI9152181.1"/>
    <property type="molecule type" value="Genomic_DNA"/>
</dbReference>
<dbReference type="Gene3D" id="3.30.1050.10">
    <property type="entry name" value="SCP2 sterol-binding domain"/>
    <property type="match status" value="1"/>
</dbReference>
<proteinExistence type="predicted"/>
<feature type="region of interest" description="Disordered" evidence="1">
    <location>
        <begin position="137"/>
        <end position="162"/>
    </location>
</feature>